<keyword evidence="3" id="KW-1185">Reference proteome</keyword>
<organism evidence="2 3">
    <name type="scientific">Chionoecetes opilio</name>
    <name type="common">Atlantic snow crab</name>
    <name type="synonym">Cancer opilio</name>
    <dbReference type="NCBI Taxonomy" id="41210"/>
    <lineage>
        <taxon>Eukaryota</taxon>
        <taxon>Metazoa</taxon>
        <taxon>Ecdysozoa</taxon>
        <taxon>Arthropoda</taxon>
        <taxon>Crustacea</taxon>
        <taxon>Multicrustacea</taxon>
        <taxon>Malacostraca</taxon>
        <taxon>Eumalacostraca</taxon>
        <taxon>Eucarida</taxon>
        <taxon>Decapoda</taxon>
        <taxon>Pleocyemata</taxon>
        <taxon>Brachyura</taxon>
        <taxon>Eubrachyura</taxon>
        <taxon>Majoidea</taxon>
        <taxon>Majidae</taxon>
        <taxon>Chionoecetes</taxon>
    </lineage>
</organism>
<dbReference type="Proteomes" id="UP000770661">
    <property type="component" value="Unassembled WGS sequence"/>
</dbReference>
<sequence length="271" mass="30124">MESSRKAERFGWTFTTEEQVGKMENFFIVLPGWFFRLKPPSGRPMAPFSLLAVSPFGAKNSQVLRCFHRLSLRGNHEGPSSRSRLSSNVGPRKKPGGLRKILEGPLVDMRRQAQTQNKLRRFLLNPNANTFSPPCSKRGGLKRGDDLVPDARFVPLLQDHCSPVSASLNPAFPGPQEGTRRVFPCEEDGVRSSVSPEREGRSFPSPKQANLQGLLVPQLHVFPRGCSLPPISCSWTGSLRPPYSQCPFPKLERFASNIDFFAAPKLLSIPS</sequence>
<gene>
    <name evidence="2" type="ORF">GWK47_032553</name>
</gene>
<reference evidence="2" key="1">
    <citation type="submission" date="2020-07" db="EMBL/GenBank/DDBJ databases">
        <title>The High-quality genome of the commercially important snow crab, Chionoecetes opilio.</title>
        <authorList>
            <person name="Jeong J.-H."/>
            <person name="Ryu S."/>
        </authorList>
    </citation>
    <scope>NUCLEOTIDE SEQUENCE</scope>
    <source>
        <strain evidence="2">MADBK_172401_WGS</strain>
        <tissue evidence="2">Digestive gland</tissue>
    </source>
</reference>
<accession>A0A8J5CPZ9</accession>
<evidence type="ECO:0000313" key="3">
    <source>
        <dbReference type="Proteomes" id="UP000770661"/>
    </source>
</evidence>
<dbReference type="EMBL" id="JACEEZ010002265">
    <property type="protein sequence ID" value="KAG0728403.1"/>
    <property type="molecule type" value="Genomic_DNA"/>
</dbReference>
<comment type="caution">
    <text evidence="2">The sequence shown here is derived from an EMBL/GenBank/DDBJ whole genome shotgun (WGS) entry which is preliminary data.</text>
</comment>
<dbReference type="AlphaFoldDB" id="A0A8J5CPZ9"/>
<feature type="region of interest" description="Disordered" evidence="1">
    <location>
        <begin position="75"/>
        <end position="99"/>
    </location>
</feature>
<proteinExistence type="predicted"/>
<evidence type="ECO:0000313" key="2">
    <source>
        <dbReference type="EMBL" id="KAG0728403.1"/>
    </source>
</evidence>
<feature type="compositionally biased region" description="Polar residues" evidence="1">
    <location>
        <begin position="78"/>
        <end position="89"/>
    </location>
</feature>
<protein>
    <submittedName>
        <fullName evidence="2">Uncharacterized protein</fullName>
    </submittedName>
</protein>
<name>A0A8J5CPZ9_CHIOP</name>
<evidence type="ECO:0000256" key="1">
    <source>
        <dbReference type="SAM" id="MobiDB-lite"/>
    </source>
</evidence>